<dbReference type="GO" id="GO:0005525">
    <property type="term" value="F:GTP binding"/>
    <property type="evidence" value="ECO:0007669"/>
    <property type="project" value="UniProtKB-KW"/>
</dbReference>
<dbReference type="Proteomes" id="UP000663873">
    <property type="component" value="Unassembled WGS sequence"/>
</dbReference>
<evidence type="ECO:0000313" key="7">
    <source>
        <dbReference type="Proteomes" id="UP000663873"/>
    </source>
</evidence>
<dbReference type="PANTHER" id="PTHR10903">
    <property type="entry name" value="GTPASE, IMAP FAMILY MEMBER-RELATED"/>
    <property type="match status" value="1"/>
</dbReference>
<feature type="domain" description="AIG1-type G" evidence="4">
    <location>
        <begin position="47"/>
        <end position="226"/>
    </location>
</feature>
<accession>A0A820PYS8</accession>
<gene>
    <name evidence="5" type="ORF">TIS948_LOCUS11529</name>
    <name evidence="6" type="ORF">UJA718_LOCUS19903</name>
</gene>
<name>A0A820PYS8_9BILA</name>
<dbReference type="AlphaFoldDB" id="A0A820PYS8"/>
<dbReference type="OrthoDB" id="425923at2759"/>
<dbReference type="EMBL" id="CAJOBP010003613">
    <property type="protein sequence ID" value="CAF4412140.1"/>
    <property type="molecule type" value="Genomic_DNA"/>
</dbReference>
<evidence type="ECO:0000256" key="3">
    <source>
        <dbReference type="ARBA" id="ARBA00023134"/>
    </source>
</evidence>
<evidence type="ECO:0000256" key="2">
    <source>
        <dbReference type="ARBA" id="ARBA00022741"/>
    </source>
</evidence>
<dbReference type="PANTHER" id="PTHR10903:SF184">
    <property type="entry name" value="GTP-BINDING PROTEIN A"/>
    <property type="match status" value="1"/>
</dbReference>
<evidence type="ECO:0000313" key="6">
    <source>
        <dbReference type="EMBL" id="CAF4412140.1"/>
    </source>
</evidence>
<keyword evidence="2" id="KW-0547">Nucleotide-binding</keyword>
<keyword evidence="3" id="KW-0342">GTP-binding</keyword>
<comment type="similarity">
    <text evidence="1">Belongs to the TRAFAC class TrmE-Era-EngA-EngB-Septin-like GTPase superfamily. AIG1/Toc34/Toc159-like paraseptin GTPase family. IAN subfamily.</text>
</comment>
<sequence length="480" mass="55931">MADYDDDVEDMAEEAKKQQRCKQISRQIKDLYQQCKFKDIREVILRNVLIIGRTRTGKSTIKDLLIDPTKVQSELTMVSETKGPVFTSFVFPNASLLLNIIDTPGVFERGNQQEMIRSDEAIMKAIVQCVNLELTKFHLVCFAFSMTAGIQRDDMDALKLFMDRLGPEVSLNACLIKVLFTNQIKTDCHMEMTETMTITSQQERLMQEIQQIFYSKEQKKATFNDKEPKERNILLVGRQKSGKTTFAKMLENPRKVCDELAIFSQNESIEIERIKTTNPTLLIKVVDTIGLNDYQNPNEQLQWIREQCIDHRIRDFHLICFVISITDGFHHQDIDYINYMTKNFGENIEHNLCMIITRCESKTESQRKRCYEQLANDTKFRHVIHLFKQGIHFSGALNYDDWNLGNHSLRDQFLNVHHYREKLLDLMDYDIRAYTLTVQNVTPMHLSVSPSSDPQTDNIDEYIVLIADENEYVVVTILSH</sequence>
<feature type="domain" description="AIG1-type G" evidence="4">
    <location>
        <begin position="231"/>
        <end position="387"/>
    </location>
</feature>
<dbReference type="InterPro" id="IPR006703">
    <property type="entry name" value="G_AIG1"/>
</dbReference>
<keyword evidence="7" id="KW-1185">Reference proteome</keyword>
<evidence type="ECO:0000256" key="1">
    <source>
        <dbReference type="ARBA" id="ARBA00008535"/>
    </source>
</evidence>
<reference evidence="6" key="1">
    <citation type="submission" date="2021-02" db="EMBL/GenBank/DDBJ databases">
        <authorList>
            <person name="Nowell W R."/>
        </authorList>
    </citation>
    <scope>NUCLEOTIDE SEQUENCE</scope>
</reference>
<dbReference type="InterPro" id="IPR027417">
    <property type="entry name" value="P-loop_NTPase"/>
</dbReference>
<dbReference type="SUPFAM" id="SSF52540">
    <property type="entry name" value="P-loop containing nucleoside triphosphate hydrolases"/>
    <property type="match status" value="2"/>
</dbReference>
<comment type="caution">
    <text evidence="6">The sequence shown here is derived from an EMBL/GenBank/DDBJ whole genome shotgun (WGS) entry which is preliminary data.</text>
</comment>
<dbReference type="Gene3D" id="3.40.50.300">
    <property type="entry name" value="P-loop containing nucleotide triphosphate hydrolases"/>
    <property type="match status" value="2"/>
</dbReference>
<dbReference type="InterPro" id="IPR045058">
    <property type="entry name" value="GIMA/IAN/Toc"/>
</dbReference>
<dbReference type="Pfam" id="PF04548">
    <property type="entry name" value="AIG1"/>
    <property type="match status" value="2"/>
</dbReference>
<dbReference type="Proteomes" id="UP000663825">
    <property type="component" value="Unassembled WGS sequence"/>
</dbReference>
<dbReference type="CDD" id="cd00882">
    <property type="entry name" value="Ras_like_GTPase"/>
    <property type="match status" value="2"/>
</dbReference>
<evidence type="ECO:0000259" key="4">
    <source>
        <dbReference type="Pfam" id="PF04548"/>
    </source>
</evidence>
<protein>
    <recommendedName>
        <fullName evidence="4">AIG1-type G domain-containing protein</fullName>
    </recommendedName>
</protein>
<evidence type="ECO:0000313" key="5">
    <source>
        <dbReference type="EMBL" id="CAF3184100.1"/>
    </source>
</evidence>
<organism evidence="6 7">
    <name type="scientific">Rotaria socialis</name>
    <dbReference type="NCBI Taxonomy" id="392032"/>
    <lineage>
        <taxon>Eukaryota</taxon>
        <taxon>Metazoa</taxon>
        <taxon>Spiralia</taxon>
        <taxon>Gnathifera</taxon>
        <taxon>Rotifera</taxon>
        <taxon>Eurotatoria</taxon>
        <taxon>Bdelloidea</taxon>
        <taxon>Philodinida</taxon>
        <taxon>Philodinidae</taxon>
        <taxon>Rotaria</taxon>
    </lineage>
</organism>
<proteinExistence type="inferred from homology"/>
<dbReference type="EMBL" id="CAJNXB010001647">
    <property type="protein sequence ID" value="CAF3184100.1"/>
    <property type="molecule type" value="Genomic_DNA"/>
</dbReference>